<dbReference type="EMBL" id="BRPL01000002">
    <property type="protein sequence ID" value="GLB46791.1"/>
    <property type="molecule type" value="Genomic_DNA"/>
</dbReference>
<evidence type="ECO:0000313" key="2">
    <source>
        <dbReference type="EMBL" id="GLB46791.1"/>
    </source>
</evidence>
<reference evidence="2" key="2">
    <citation type="journal article" date="2023" name="PLoS ONE">
        <title>Philodulcilactobacillus myokoensis gen. nov., sp. nov., a fructophilic, acidophilic, and agar-phobic lactic acid bacterium isolated from fermented vegetable extracts.</title>
        <authorList>
            <person name="Kouya T."/>
            <person name="Ishiyama Y."/>
            <person name="Ohashi S."/>
            <person name="Kumakubo R."/>
            <person name="Yamazaki T."/>
            <person name="Otaki T."/>
        </authorList>
    </citation>
    <scope>NUCLEOTIDE SEQUENCE</scope>
    <source>
        <strain evidence="2">WR16-4</strain>
    </source>
</reference>
<reference evidence="2" key="1">
    <citation type="submission" date="2022-07" db="EMBL/GenBank/DDBJ databases">
        <authorList>
            <person name="Kouya T."/>
            <person name="Ishiyama Y."/>
        </authorList>
    </citation>
    <scope>NUCLEOTIDE SEQUENCE</scope>
    <source>
        <strain evidence="2">WR16-4</strain>
    </source>
</reference>
<accession>A0A9W6ES72</accession>
<evidence type="ECO:0000256" key="1">
    <source>
        <dbReference type="SAM" id="Coils"/>
    </source>
</evidence>
<comment type="caution">
    <text evidence="2">The sequence shown here is derived from an EMBL/GenBank/DDBJ whole genome shotgun (WGS) entry which is preliminary data.</text>
</comment>
<name>A0A9W6ES72_9LACO</name>
<proteinExistence type="predicted"/>
<dbReference type="AlphaFoldDB" id="A0A9W6ES72"/>
<organism evidence="2 3">
    <name type="scientific">Philodulcilactobacillus myokoensis</name>
    <dbReference type="NCBI Taxonomy" id="2929573"/>
    <lineage>
        <taxon>Bacteria</taxon>
        <taxon>Bacillati</taxon>
        <taxon>Bacillota</taxon>
        <taxon>Bacilli</taxon>
        <taxon>Lactobacillales</taxon>
        <taxon>Lactobacillaceae</taxon>
        <taxon>Philodulcilactobacillus</taxon>
    </lineage>
</organism>
<evidence type="ECO:0000313" key="3">
    <source>
        <dbReference type="Proteomes" id="UP001144204"/>
    </source>
</evidence>
<keyword evidence="1" id="KW-0175">Coiled coil</keyword>
<dbReference type="RefSeq" id="WP_286136251.1">
    <property type="nucleotide sequence ID" value="NZ_BRPL01000002.1"/>
</dbReference>
<sequence>MDNNQARNSERNHNDNQLEINLDHKIKALKVIQRAIKTNHDLDLYRMIDSSKYKQITRDQNIPDVNLSLINDLNDELSHHLSFQLIDYLGKEFPFFYYDEYQLGHFNIYFGNWWDHKLFGTLDVLNVAFNFDPKELDKLKRSFQLESEHKMYNSDQIEAISKKNVGLQQLQESQHKRQAREYSLREEVKNLDSKNALPWDANKLKSQKQKLLAELSHLANLDDQAIKAHHAIEANDHHVLELSKENTILEYEKQNLRNTFTDFQQFVEKSNNLYRDYILYLLKKA</sequence>
<feature type="coiled-coil region" evidence="1">
    <location>
        <begin position="201"/>
        <end position="259"/>
    </location>
</feature>
<keyword evidence="3" id="KW-1185">Reference proteome</keyword>
<evidence type="ECO:0008006" key="4">
    <source>
        <dbReference type="Google" id="ProtNLM"/>
    </source>
</evidence>
<gene>
    <name evidence="2" type="ORF">WR164_07700</name>
</gene>
<dbReference type="Proteomes" id="UP001144204">
    <property type="component" value="Unassembled WGS sequence"/>
</dbReference>
<protein>
    <recommendedName>
        <fullName evidence="4">Exonuclease SbcC</fullName>
    </recommendedName>
</protein>